<feature type="chain" id="PRO_5042219571" description="Elicitin-like protein" evidence="2">
    <location>
        <begin position="26"/>
        <end position="250"/>
    </location>
</feature>
<keyword evidence="2" id="KW-0732">Signal</keyword>
<gene>
    <name evidence="3" type="ORF">P43SY_005935</name>
</gene>
<reference evidence="3" key="1">
    <citation type="submission" date="2021-12" db="EMBL/GenBank/DDBJ databases">
        <title>Prjna785345.</title>
        <authorList>
            <person name="Rujirawat T."/>
            <person name="Krajaejun T."/>
        </authorList>
    </citation>
    <scope>NUCLEOTIDE SEQUENCE</scope>
    <source>
        <strain evidence="3">Pi057C3</strain>
    </source>
</reference>
<evidence type="ECO:0000313" key="4">
    <source>
        <dbReference type="Proteomes" id="UP001209570"/>
    </source>
</evidence>
<protein>
    <recommendedName>
        <fullName evidence="5">Elicitin-like protein</fullName>
    </recommendedName>
</protein>
<dbReference type="Proteomes" id="UP001209570">
    <property type="component" value="Unassembled WGS sequence"/>
</dbReference>
<name>A0AAD5LL21_PYTIN</name>
<accession>A0AAD5LL21</accession>
<comment type="caution">
    <text evidence="3">The sequence shown here is derived from an EMBL/GenBank/DDBJ whole genome shotgun (WGS) entry which is preliminary data.</text>
</comment>
<evidence type="ECO:0000256" key="2">
    <source>
        <dbReference type="SAM" id="SignalP"/>
    </source>
</evidence>
<evidence type="ECO:0000313" key="3">
    <source>
        <dbReference type="EMBL" id="KAJ0404936.1"/>
    </source>
</evidence>
<sequence length="250" mass="26603">MVGFSSRNAALVVLAGSTLLVTSQASPCDYTITCNNDYSTYPPCSPTDLAEFNLVAPALQACLDISYHFTDGSAWPFAERPRFCDPQSMCGKVVPYVRNVRHDGALCQSFKPFERVIRTFRSFCRGQPIMDIQSGDNGLLEELRANKNKPKPTPARSRPASAPAPVPIPDPEVTATPAPLSTVPTPIADDDSTPGPVNSSTIQPTPLPQAVQPNDKAAGANAKTQSLASTAAEFSLIIVITAMLNLAVSN</sequence>
<feature type="region of interest" description="Disordered" evidence="1">
    <location>
        <begin position="146"/>
        <end position="218"/>
    </location>
</feature>
<proteinExistence type="predicted"/>
<feature type="signal peptide" evidence="2">
    <location>
        <begin position="1"/>
        <end position="25"/>
    </location>
</feature>
<organism evidence="3 4">
    <name type="scientific">Pythium insidiosum</name>
    <name type="common">Pythiosis disease agent</name>
    <dbReference type="NCBI Taxonomy" id="114742"/>
    <lineage>
        <taxon>Eukaryota</taxon>
        <taxon>Sar</taxon>
        <taxon>Stramenopiles</taxon>
        <taxon>Oomycota</taxon>
        <taxon>Peronosporomycetes</taxon>
        <taxon>Pythiales</taxon>
        <taxon>Pythiaceae</taxon>
        <taxon>Pythium</taxon>
    </lineage>
</organism>
<dbReference type="EMBL" id="JAKCXM010000053">
    <property type="protein sequence ID" value="KAJ0404936.1"/>
    <property type="molecule type" value="Genomic_DNA"/>
</dbReference>
<feature type="compositionally biased region" description="Polar residues" evidence="1">
    <location>
        <begin position="195"/>
        <end position="204"/>
    </location>
</feature>
<evidence type="ECO:0008006" key="5">
    <source>
        <dbReference type="Google" id="ProtNLM"/>
    </source>
</evidence>
<dbReference type="AlphaFoldDB" id="A0AAD5LL21"/>
<keyword evidence="4" id="KW-1185">Reference proteome</keyword>
<evidence type="ECO:0000256" key="1">
    <source>
        <dbReference type="SAM" id="MobiDB-lite"/>
    </source>
</evidence>